<dbReference type="EMBL" id="CP022202">
    <property type="protein sequence ID" value="AXA59357.1"/>
    <property type="molecule type" value="Genomic_DNA"/>
</dbReference>
<dbReference type="InterPro" id="IPR001242">
    <property type="entry name" value="Condensation_dom"/>
</dbReference>
<dbReference type="Pfam" id="PF13193">
    <property type="entry name" value="AMP-binding_C"/>
    <property type="match status" value="2"/>
</dbReference>
<dbReference type="GO" id="GO:0005737">
    <property type="term" value="C:cytoplasm"/>
    <property type="evidence" value="ECO:0007669"/>
    <property type="project" value="TreeGrafter"/>
</dbReference>
<evidence type="ECO:0000256" key="7">
    <source>
        <dbReference type="SAM" id="MobiDB-lite"/>
    </source>
</evidence>
<dbReference type="InterPro" id="IPR010071">
    <property type="entry name" value="AA_adenyl_dom"/>
</dbReference>
<dbReference type="GO" id="GO:0044550">
    <property type="term" value="P:secondary metabolite biosynthetic process"/>
    <property type="evidence" value="ECO:0007669"/>
    <property type="project" value="TreeGrafter"/>
</dbReference>
<dbReference type="InterPro" id="IPR023213">
    <property type="entry name" value="CAT-like_dom_sf"/>
</dbReference>
<dbReference type="GO" id="GO:0016874">
    <property type="term" value="F:ligase activity"/>
    <property type="evidence" value="ECO:0007669"/>
    <property type="project" value="UniProtKB-KW"/>
</dbReference>
<dbReference type="NCBIfam" id="TIGR01733">
    <property type="entry name" value="AA-adenyl-dom"/>
    <property type="match status" value="2"/>
</dbReference>
<dbReference type="InterPro" id="IPR036736">
    <property type="entry name" value="ACP-like_sf"/>
</dbReference>
<dbReference type="FunFam" id="3.40.50.12780:FF:000012">
    <property type="entry name" value="Non-ribosomal peptide synthetase"/>
    <property type="match status" value="1"/>
</dbReference>
<dbReference type="KEGG" id="pthv:CE140_05180"/>
<dbReference type="PROSITE" id="PS50075">
    <property type="entry name" value="CARRIER"/>
    <property type="match status" value="2"/>
</dbReference>
<dbReference type="RefSeq" id="WP_208666547.1">
    <property type="nucleotide sequence ID" value="NZ_CP022201.1"/>
</dbReference>
<reference evidence="10" key="1">
    <citation type="journal article" date="2021" name="Front. Microbiol.">
        <title>Genomic Analysis of the 1-Aminocyclopropane-1-Carboxylate Deaminase-Producing Pseudomonas thivervalensis SC5 Reveals Its Multifaceted Roles in Soil and in Beneficial Interactions With Plants.</title>
        <authorList>
            <person name="Nascimento F.X."/>
            <person name="Uron P."/>
            <person name="Glick B.R."/>
            <person name="Giachini A."/>
            <person name="Rossi M.J."/>
        </authorList>
    </citation>
    <scope>NUCLEOTIDE SEQUENCE [LARGE SCALE GENOMIC DNA]</scope>
    <source>
        <strain evidence="10">PLM3</strain>
    </source>
</reference>
<organism evidence="9 10">
    <name type="scientific">Pseudomonas thivervalensis</name>
    <dbReference type="NCBI Taxonomy" id="86265"/>
    <lineage>
        <taxon>Bacteria</taxon>
        <taxon>Pseudomonadati</taxon>
        <taxon>Pseudomonadota</taxon>
        <taxon>Gammaproteobacteria</taxon>
        <taxon>Pseudomonadales</taxon>
        <taxon>Pseudomonadaceae</taxon>
        <taxon>Pseudomonas</taxon>
    </lineage>
</organism>
<keyword evidence="10" id="KW-1185">Reference proteome</keyword>
<protein>
    <submittedName>
        <fullName evidence="9">Non-ribosomal peptide synthetase</fullName>
    </submittedName>
</protein>
<dbReference type="InterPro" id="IPR000873">
    <property type="entry name" value="AMP-dep_synth/lig_dom"/>
</dbReference>
<dbReference type="CDD" id="cd19535">
    <property type="entry name" value="Cyc_NRPS"/>
    <property type="match status" value="2"/>
</dbReference>
<dbReference type="Gene3D" id="3.40.50.12780">
    <property type="entry name" value="N-terminal domain of ligase-like"/>
    <property type="match status" value="2"/>
</dbReference>
<dbReference type="InterPro" id="IPR045851">
    <property type="entry name" value="AMP-bd_C_sf"/>
</dbReference>
<comment type="cofactor">
    <cofactor evidence="1">
        <name>pantetheine 4'-phosphate</name>
        <dbReference type="ChEBI" id="CHEBI:47942"/>
    </cofactor>
</comment>
<dbReference type="CDD" id="cd12114">
    <property type="entry name" value="A_NRPS_TlmIV_like"/>
    <property type="match status" value="1"/>
</dbReference>
<dbReference type="Proteomes" id="UP000251666">
    <property type="component" value="Chromosome"/>
</dbReference>
<dbReference type="PANTHER" id="PTHR45527:SF10">
    <property type="entry name" value="PYOCHELIN SYNTHASE PCHF"/>
    <property type="match status" value="1"/>
</dbReference>
<comment type="similarity">
    <text evidence="6">Belongs to the NRP synthetase family.</text>
</comment>
<feature type="region of interest" description="Disordered" evidence="7">
    <location>
        <begin position="295"/>
        <end position="321"/>
    </location>
</feature>
<dbReference type="Gene3D" id="1.10.1200.10">
    <property type="entry name" value="ACP-like"/>
    <property type="match status" value="3"/>
</dbReference>
<dbReference type="GO" id="GO:0031177">
    <property type="term" value="F:phosphopantetheine binding"/>
    <property type="evidence" value="ECO:0007669"/>
    <property type="project" value="InterPro"/>
</dbReference>
<gene>
    <name evidence="9" type="ORF">CEQ51_04490</name>
</gene>
<comment type="pathway">
    <text evidence="2">Siderophore biosynthesis.</text>
</comment>
<dbReference type="FunFam" id="3.30.559.30:FF:000006">
    <property type="entry name" value="Yersiniabactin polyketide/non-ribosomal peptide synthetase"/>
    <property type="match status" value="2"/>
</dbReference>
<dbReference type="Gene3D" id="3.30.559.10">
    <property type="entry name" value="Chloramphenicol acetyltransferase-like domain"/>
    <property type="match status" value="2"/>
</dbReference>
<evidence type="ECO:0000256" key="1">
    <source>
        <dbReference type="ARBA" id="ARBA00001957"/>
    </source>
</evidence>
<keyword evidence="3" id="KW-0596">Phosphopantetheine</keyword>
<dbReference type="Pfam" id="PF00501">
    <property type="entry name" value="AMP-binding"/>
    <property type="match status" value="2"/>
</dbReference>
<dbReference type="SUPFAM" id="SSF47336">
    <property type="entry name" value="ACP-like"/>
    <property type="match status" value="3"/>
</dbReference>
<dbReference type="PROSITE" id="PS00012">
    <property type="entry name" value="PHOSPHOPANTETHEINE"/>
    <property type="match status" value="1"/>
</dbReference>
<dbReference type="PROSITE" id="PS00455">
    <property type="entry name" value="AMP_BINDING"/>
    <property type="match status" value="2"/>
</dbReference>
<dbReference type="PANTHER" id="PTHR45527">
    <property type="entry name" value="NONRIBOSOMAL PEPTIDE SYNTHETASE"/>
    <property type="match status" value="1"/>
</dbReference>
<evidence type="ECO:0000256" key="6">
    <source>
        <dbReference type="ARBA" id="ARBA00029454"/>
    </source>
</evidence>
<dbReference type="Gene3D" id="3.30.559.30">
    <property type="entry name" value="Nonribosomal peptide synthetase, condensation domain"/>
    <property type="match status" value="2"/>
</dbReference>
<dbReference type="InterPro" id="IPR020845">
    <property type="entry name" value="AMP-binding_CS"/>
</dbReference>
<keyword evidence="4" id="KW-0597">Phosphoprotein</keyword>
<dbReference type="SUPFAM" id="SSF56801">
    <property type="entry name" value="Acetyl-CoA synthetase-like"/>
    <property type="match status" value="2"/>
</dbReference>
<dbReference type="InterPro" id="IPR020806">
    <property type="entry name" value="PKS_PP-bd"/>
</dbReference>
<evidence type="ECO:0000256" key="4">
    <source>
        <dbReference type="ARBA" id="ARBA00022553"/>
    </source>
</evidence>
<dbReference type="GO" id="GO:0043041">
    <property type="term" value="P:amino acid activation for nonribosomal peptide biosynthetic process"/>
    <property type="evidence" value="ECO:0007669"/>
    <property type="project" value="TreeGrafter"/>
</dbReference>
<dbReference type="Pfam" id="PF00668">
    <property type="entry name" value="Condensation"/>
    <property type="match status" value="2"/>
</dbReference>
<keyword evidence="5" id="KW-0436">Ligase</keyword>
<proteinExistence type="inferred from homology"/>
<feature type="domain" description="Carrier" evidence="8">
    <location>
        <begin position="1034"/>
        <end position="1109"/>
    </location>
</feature>
<evidence type="ECO:0000313" key="10">
    <source>
        <dbReference type="Proteomes" id="UP000251666"/>
    </source>
</evidence>
<accession>A0A2Z4ZMD9</accession>
<evidence type="ECO:0000256" key="2">
    <source>
        <dbReference type="ARBA" id="ARBA00004924"/>
    </source>
</evidence>
<sequence length="2145" mass="234625">MATPSTSTATLLRQSLSQALDLPADQIPLEANLIEWGLDSVTLIRLAGQWRRHGLAARFADLIADPRLSAWLALLEVAPQAPVAVTTSADDGQPFELAPMQHAYWIGRAPGQQLGGVAAHFYNEFDGRDVDPIRLDAAVRALLARHPMLRAQFLDDGRQRILARSPWPGLKVHDLRQASAEQQQQRLAALRAELSHRQLAVEHGQVLDIQLSLLPDGTRLHLNLDMLAADALSLRTLLGDLVQLYRQQSLAALDYSFARYLADLRHEHASPEQRALHQQARNYWLQRLDQLPGAPRLPIKPQGDDRQVRRRHHWLPPSQRQAFERHAREHGLTPAMALAAVFCEALGAWCEAPELLLNLPLFNRTPLHADVDRLVGDFTSSILLAWDGHVSGTFAARAMALQRRFHSDAAHSAFSGLEVLRELSRQRGEQVLVPVVYTSALGLGELFAEGVQACFGQPAWIISQGPQVWLDAQVTELDGGILVNLDAREGLFADGVLDGLFEAYTGLLQRLCFEASAWNLSPPALIPASQLAVRNGVQGQVASLPVQRLHEAFFARARLTPTLPALLFGDHPVIHYGELAERALQVAAYLEAQGVRRGDVVALQLPKGPEQVIAVLGILACSATYLPVSVDQPTARCQKICDSSGARLLLTQLPATSTALDAPRPGAISDLAYILYTSGSTGEPKGVEISHLAAANTLEDLQRRLQLNSDDRILALSALEFDLSVFDLFAALSTGAAVIGIEPEAQRDAGRWRELALRHRASVLNCVPALLDMLLGCAPAGAHLPLRAVLLGGDKVAPDLAPRLWAQTPGCRFMALGGATETAIHSTLFEVLPGQPLSWHCLPYGTPLDNVRLRIVDPHGHDCPDWVAGELWIGGAGVAEGYRGDRVRSAERFVDYQGLRWYRTGDSARYHPDGNVEFLGRTDFQLKLHGYRIEAGEVESALLAWPGIEQAVALLAGQQLAAVVRLTNGPATPTRLDPTGLAEHLAERLPSYMIPGTILGCGQLPLTGNGKVDRKVLTDWLAANSAPVQANLSPPCGDIETLVAHAWQQLLGCAEVCREHNFFALGGDSLSATRLVRLLAEQGLGGARIAQVFAKPVLAHFCADLHRQAHSEPQHMIVPDLPQRHAPFPMTEVQQAYWLGRDPSLVLGGVSCHFYREYDVEDLDLPRLQTALDRLIERHEMLRAVFDQCGQARILPLQQLPSFKIGQGYANLDDLREHCAHRVFDPGQWPLFDVQAVANGRHTRLAISLDNLILDALSILRFYAELDALYRDPGLTLAPLALSFRDYQVQSAVDAAELQAAQHFWQERLPELPPHPQLPLAVDPASLGQPRFERLQGQIDAQAWRAILAKAQQHGLTASALLLCAFAETLGRWSARPDLSLNLTLFDRRALHPQIDQVMGDFTSLTLLGYVPLPGERWVDRARRTQRTLGEALEHRCLGSVSLLRQLARGNGEQQVSMPVVFTSALGVPDGTAAPLDGPFARQVYGLTQTPQVWLDHQVVEANGGIALNWDYVVGLFPEGLVEVMFDAYLYSLNWLAEHTWDNPPPDLLPQAQAQLRAQLNAPGPSVPGDPTLHQGFFEQARQAPQRPALLWAEHGTLSYGELAEQALRIARSLVDAGVVPGDLVAVSLAKGPGQIASVLGILAAGAAYLPVGVDQPLQRCQRILQQAGVTLILAGHDPQLPSVKHLDPLHALEAEPLSTPLAVSAAELAYVIYTSGSTGQPKGVEITHRAAMNTVAEVNRCYGIDASDRTLALSALDFDLSVYDLFGLLSVGGALVLIEEDQRRDARAWLKALQHHRVTLWNSVPALLDMLLEANAHDRQPLGLNVALLSGDWIGIDLPQRLRQQAPDCRFIALGGATEAAIWSNHYPVRQALPDWRSIPYGVPLANQAYRVVDALGRDCPDWVTGELWIGGAGVARGYRHAPQLNAERFIDGWYRTGDLGRYHPDGLLEFLGRADSQVKIGGHRIELGEIEAALARHPCVTRAVALVTDNRLMAAVTASTDAQVLARHLEQCLPGYMRPEQILVLQHLPLSSNGKIDRRALQASLADAAQSRPAVDDQPLRPDEQVIAELWQQLLNVPSVSRHDNFFRLGGDSLLATRFLEMLRTRLGLELPMGQLFGAATLTEVAQILERQPSSDAVEEGVI</sequence>
<dbReference type="InterPro" id="IPR057737">
    <property type="entry name" value="Condensation_MtbB-like"/>
</dbReference>
<dbReference type="InterPro" id="IPR006162">
    <property type="entry name" value="Ppantetheine_attach_site"/>
</dbReference>
<name>A0A2Z4ZMD9_9PSED</name>
<dbReference type="Gene3D" id="3.30.300.30">
    <property type="match status" value="2"/>
</dbReference>
<evidence type="ECO:0000256" key="3">
    <source>
        <dbReference type="ARBA" id="ARBA00022450"/>
    </source>
</evidence>
<dbReference type="SUPFAM" id="SSF52777">
    <property type="entry name" value="CoA-dependent acyltransferases"/>
    <property type="match status" value="4"/>
</dbReference>
<dbReference type="SMART" id="SM00823">
    <property type="entry name" value="PKS_PP"/>
    <property type="match status" value="2"/>
</dbReference>
<evidence type="ECO:0000256" key="5">
    <source>
        <dbReference type="ARBA" id="ARBA00022598"/>
    </source>
</evidence>
<dbReference type="Pfam" id="PF00550">
    <property type="entry name" value="PP-binding"/>
    <property type="match status" value="3"/>
</dbReference>
<evidence type="ECO:0000259" key="8">
    <source>
        <dbReference type="PROSITE" id="PS50075"/>
    </source>
</evidence>
<dbReference type="FunFam" id="3.30.559.10:FF:000023">
    <property type="entry name" value="Non-ribosomal peptide synthetase"/>
    <property type="match status" value="2"/>
</dbReference>
<feature type="domain" description="Carrier" evidence="8">
    <location>
        <begin position="2060"/>
        <end position="2135"/>
    </location>
</feature>
<dbReference type="InterPro" id="IPR025110">
    <property type="entry name" value="AMP-bd_C"/>
</dbReference>
<evidence type="ECO:0000313" key="9">
    <source>
        <dbReference type="EMBL" id="AXA59357.1"/>
    </source>
</evidence>
<dbReference type="InterPro" id="IPR042099">
    <property type="entry name" value="ANL_N_sf"/>
</dbReference>
<dbReference type="InterPro" id="IPR009081">
    <property type="entry name" value="PP-bd_ACP"/>
</dbReference>